<dbReference type="Proteomes" id="UP000199494">
    <property type="component" value="Unassembled WGS sequence"/>
</dbReference>
<reference evidence="2 3" key="1">
    <citation type="submission" date="2016-10" db="EMBL/GenBank/DDBJ databases">
        <authorList>
            <person name="de Groot N.N."/>
        </authorList>
    </citation>
    <scope>NUCLEOTIDE SEQUENCE [LARGE SCALE GENOMIC DNA]</scope>
    <source>
        <strain evidence="2 3">CGMCC 4.5506</strain>
    </source>
</reference>
<protein>
    <submittedName>
        <fullName evidence="2">Molybdopterin converting factor, small subunit</fullName>
    </submittedName>
</protein>
<dbReference type="Gene3D" id="3.10.20.30">
    <property type="match status" value="1"/>
</dbReference>
<dbReference type="InterPro" id="IPR003749">
    <property type="entry name" value="ThiS/MoaD-like"/>
</dbReference>
<accession>A0A1G6QB91</accession>
<feature type="compositionally biased region" description="Polar residues" evidence="1">
    <location>
        <begin position="1"/>
        <end position="13"/>
    </location>
</feature>
<dbReference type="InterPro" id="IPR016155">
    <property type="entry name" value="Mopterin_synth/thiamin_S_b"/>
</dbReference>
<gene>
    <name evidence="2" type="ORF">SAMN05421630_104331</name>
</gene>
<evidence type="ECO:0000313" key="3">
    <source>
        <dbReference type="Proteomes" id="UP000199494"/>
    </source>
</evidence>
<dbReference type="EMBL" id="FMZE01000004">
    <property type="protein sequence ID" value="SDC89578.1"/>
    <property type="molecule type" value="Genomic_DNA"/>
</dbReference>
<evidence type="ECO:0000256" key="1">
    <source>
        <dbReference type="SAM" id="MobiDB-lite"/>
    </source>
</evidence>
<keyword evidence="3" id="KW-1185">Reference proteome</keyword>
<dbReference type="SUPFAM" id="SSF54285">
    <property type="entry name" value="MoaD/ThiS"/>
    <property type="match status" value="1"/>
</dbReference>
<dbReference type="Pfam" id="PF02597">
    <property type="entry name" value="ThiS"/>
    <property type="match status" value="1"/>
</dbReference>
<dbReference type="AlphaFoldDB" id="A0A1G6QB91"/>
<dbReference type="OrthoDB" id="4331766at2"/>
<dbReference type="STRING" id="530584.SAMN05421630_104331"/>
<proteinExistence type="predicted"/>
<feature type="region of interest" description="Disordered" evidence="1">
    <location>
        <begin position="1"/>
        <end position="32"/>
    </location>
</feature>
<dbReference type="InterPro" id="IPR012675">
    <property type="entry name" value="Beta-grasp_dom_sf"/>
</dbReference>
<name>A0A1G6QB91_9PSEU</name>
<organism evidence="2 3">
    <name type="scientific">Prauserella marina</name>
    <dbReference type="NCBI Taxonomy" id="530584"/>
    <lineage>
        <taxon>Bacteria</taxon>
        <taxon>Bacillati</taxon>
        <taxon>Actinomycetota</taxon>
        <taxon>Actinomycetes</taxon>
        <taxon>Pseudonocardiales</taxon>
        <taxon>Pseudonocardiaceae</taxon>
        <taxon>Prauserella</taxon>
    </lineage>
</organism>
<evidence type="ECO:0000313" key="2">
    <source>
        <dbReference type="EMBL" id="SDC89578.1"/>
    </source>
</evidence>
<sequence>MTQSSPRAASETSGPIVPDAPAGGRGNGSAAIEKVEQHATTVLVRYFASARAAAGVEEEFLQLSPGASVEDAIAELRLLHPAELPRVLDAASFLLDGIAVRDITRELPDGAELDVLPPFAGG</sequence>